<comment type="caution">
    <text evidence="2">The sequence shown here is derived from an EMBL/GenBank/DDBJ whole genome shotgun (WGS) entry which is preliminary data.</text>
</comment>
<dbReference type="GO" id="GO:0016034">
    <property type="term" value="F:maleylacetoacetate isomerase activity"/>
    <property type="evidence" value="ECO:0007669"/>
    <property type="project" value="TreeGrafter"/>
</dbReference>
<dbReference type="GO" id="GO:0006749">
    <property type="term" value="P:glutathione metabolic process"/>
    <property type="evidence" value="ECO:0007669"/>
    <property type="project" value="TreeGrafter"/>
</dbReference>
<dbReference type="PROSITE" id="PS50404">
    <property type="entry name" value="GST_NTER"/>
    <property type="match status" value="1"/>
</dbReference>
<dbReference type="PANTHER" id="PTHR42673">
    <property type="entry name" value="MALEYLACETOACETATE ISOMERASE"/>
    <property type="match status" value="1"/>
</dbReference>
<dbReference type="InterPro" id="IPR004045">
    <property type="entry name" value="Glutathione_S-Trfase_N"/>
</dbReference>
<dbReference type="EMBL" id="JAHXRI010000004">
    <property type="protein sequence ID" value="MBZ1349429.1"/>
    <property type="molecule type" value="Genomic_DNA"/>
</dbReference>
<accession>A0A953T636</accession>
<dbReference type="RefSeq" id="WP_259659854.1">
    <property type="nucleotide sequence ID" value="NZ_JAHXRI010000004.1"/>
</dbReference>
<evidence type="ECO:0000313" key="2">
    <source>
        <dbReference type="EMBL" id="MBZ1349429.1"/>
    </source>
</evidence>
<dbReference type="PANTHER" id="PTHR42673:SF4">
    <property type="entry name" value="MALEYLACETOACETATE ISOMERASE"/>
    <property type="match status" value="1"/>
</dbReference>
<dbReference type="GO" id="GO:0006559">
    <property type="term" value="P:L-phenylalanine catabolic process"/>
    <property type="evidence" value="ECO:0007669"/>
    <property type="project" value="TreeGrafter"/>
</dbReference>
<proteinExistence type="predicted"/>
<dbReference type="Pfam" id="PF13409">
    <property type="entry name" value="GST_N_2"/>
    <property type="match status" value="1"/>
</dbReference>
<keyword evidence="3" id="KW-1185">Reference proteome</keyword>
<name>A0A953T636_9BURK</name>
<dbReference type="Proteomes" id="UP000739565">
    <property type="component" value="Unassembled WGS sequence"/>
</dbReference>
<dbReference type="Gene3D" id="1.20.1050.10">
    <property type="match status" value="1"/>
</dbReference>
<evidence type="ECO:0000313" key="3">
    <source>
        <dbReference type="Proteomes" id="UP000739565"/>
    </source>
</evidence>
<dbReference type="Pfam" id="PF13410">
    <property type="entry name" value="GST_C_2"/>
    <property type="match status" value="1"/>
</dbReference>
<evidence type="ECO:0000259" key="1">
    <source>
        <dbReference type="PROSITE" id="PS50404"/>
    </source>
</evidence>
<dbReference type="InterPro" id="IPR036282">
    <property type="entry name" value="Glutathione-S-Trfase_C_sf"/>
</dbReference>
<dbReference type="GO" id="GO:0004364">
    <property type="term" value="F:glutathione transferase activity"/>
    <property type="evidence" value="ECO:0007669"/>
    <property type="project" value="TreeGrafter"/>
</dbReference>
<dbReference type="CDD" id="cd03194">
    <property type="entry name" value="GST_C_3"/>
    <property type="match status" value="1"/>
</dbReference>
<dbReference type="SUPFAM" id="SSF47616">
    <property type="entry name" value="GST C-terminal domain-like"/>
    <property type="match status" value="1"/>
</dbReference>
<dbReference type="Gene3D" id="3.40.30.10">
    <property type="entry name" value="Glutaredoxin"/>
    <property type="match status" value="1"/>
</dbReference>
<protein>
    <submittedName>
        <fullName evidence="2">Glutathione S-transferase family protein</fullName>
    </submittedName>
</protein>
<gene>
    <name evidence="2" type="ORF">KZZ10_02115</name>
</gene>
<dbReference type="SUPFAM" id="SSF52833">
    <property type="entry name" value="Thioredoxin-like"/>
    <property type="match status" value="1"/>
</dbReference>
<feature type="domain" description="GST N-terminal" evidence="1">
    <location>
        <begin position="1"/>
        <end position="82"/>
    </location>
</feature>
<dbReference type="AlphaFoldDB" id="A0A953T636"/>
<sequence length="232" mass="26744">MFELHIANKNYSSWSLRPWLLMRALDIPFVERLHYFSSPGTPSTFSSLSPSAKVPVLVNNEFYIWDTLSIIEYLAEEYPDVWPSEKINRAWARSACAEMHSSFFALRSECSMSVGVRVRLHEMSVALKSDIARIEILWADGFDRFKGAWLTGDQFTAVDAFFGPVAFRFRTYGILLNDRSQAYVEKLLSHPAMIEWEQDALNETVRDKAHDIEIEHMGLIVQDFRARPNVSL</sequence>
<dbReference type="InterPro" id="IPR036249">
    <property type="entry name" value="Thioredoxin-like_sf"/>
</dbReference>
<dbReference type="CDD" id="cd03043">
    <property type="entry name" value="GST_N_1"/>
    <property type="match status" value="1"/>
</dbReference>
<organism evidence="2 3">
    <name type="scientific">Zwartia hollandica</name>
    <dbReference type="NCBI Taxonomy" id="324606"/>
    <lineage>
        <taxon>Bacteria</taxon>
        <taxon>Pseudomonadati</taxon>
        <taxon>Pseudomonadota</taxon>
        <taxon>Betaproteobacteria</taxon>
        <taxon>Burkholderiales</taxon>
        <taxon>Alcaligenaceae</taxon>
        <taxon>Zwartia</taxon>
    </lineage>
</organism>
<reference evidence="2" key="1">
    <citation type="submission" date="2021-07" db="EMBL/GenBank/DDBJ databases">
        <title>New genus and species of the family Alcaligenaceae.</title>
        <authorList>
            <person name="Hahn M.W."/>
        </authorList>
    </citation>
    <scope>NUCLEOTIDE SEQUENCE</scope>
    <source>
        <strain evidence="2">LF4-65</strain>
    </source>
</reference>